<evidence type="ECO:0000313" key="2">
    <source>
        <dbReference type="EMBL" id="MBX67491.1"/>
    </source>
</evidence>
<keyword evidence="1" id="KW-0812">Transmembrane</keyword>
<accession>A0A2P2QKH9</accession>
<feature type="transmembrane region" description="Helical" evidence="1">
    <location>
        <begin position="6"/>
        <end position="26"/>
    </location>
</feature>
<keyword evidence="1" id="KW-1133">Transmembrane helix</keyword>
<proteinExistence type="predicted"/>
<protein>
    <submittedName>
        <fullName evidence="2">Uncharacterized protein</fullName>
    </submittedName>
</protein>
<sequence>MDQNPFAASGLAFLVNFISYLLFHLAHIM</sequence>
<dbReference type="EMBL" id="GGEC01087007">
    <property type="protein sequence ID" value="MBX67491.1"/>
    <property type="molecule type" value="Transcribed_RNA"/>
</dbReference>
<name>A0A2P2QKH9_RHIMU</name>
<organism evidence="2">
    <name type="scientific">Rhizophora mucronata</name>
    <name type="common">Asiatic mangrove</name>
    <dbReference type="NCBI Taxonomy" id="61149"/>
    <lineage>
        <taxon>Eukaryota</taxon>
        <taxon>Viridiplantae</taxon>
        <taxon>Streptophyta</taxon>
        <taxon>Embryophyta</taxon>
        <taxon>Tracheophyta</taxon>
        <taxon>Spermatophyta</taxon>
        <taxon>Magnoliopsida</taxon>
        <taxon>eudicotyledons</taxon>
        <taxon>Gunneridae</taxon>
        <taxon>Pentapetalae</taxon>
        <taxon>rosids</taxon>
        <taxon>fabids</taxon>
        <taxon>Malpighiales</taxon>
        <taxon>Rhizophoraceae</taxon>
        <taxon>Rhizophora</taxon>
    </lineage>
</organism>
<keyword evidence="1" id="KW-0472">Membrane</keyword>
<evidence type="ECO:0000256" key="1">
    <source>
        <dbReference type="SAM" id="Phobius"/>
    </source>
</evidence>
<reference evidence="2" key="1">
    <citation type="submission" date="2018-02" db="EMBL/GenBank/DDBJ databases">
        <title>Rhizophora mucronata_Transcriptome.</title>
        <authorList>
            <person name="Meera S.P."/>
            <person name="Sreeshan A."/>
            <person name="Augustine A."/>
        </authorList>
    </citation>
    <scope>NUCLEOTIDE SEQUENCE</scope>
    <source>
        <tissue evidence="2">Leaf</tissue>
    </source>
</reference>
<dbReference type="AlphaFoldDB" id="A0A2P2QKH9"/>